<accession>A0A8D0RXR9</accession>
<reference evidence="2" key="1">
    <citation type="submission" date="2025-08" db="UniProtKB">
        <authorList>
            <consortium name="Ensembl"/>
        </authorList>
    </citation>
    <scope>IDENTIFICATION</scope>
</reference>
<organism evidence="2 3">
    <name type="scientific">Sus scrofa</name>
    <name type="common">Pig</name>
    <dbReference type="NCBI Taxonomy" id="9823"/>
    <lineage>
        <taxon>Eukaryota</taxon>
        <taxon>Metazoa</taxon>
        <taxon>Chordata</taxon>
        <taxon>Craniata</taxon>
        <taxon>Vertebrata</taxon>
        <taxon>Euteleostomi</taxon>
        <taxon>Mammalia</taxon>
        <taxon>Eutheria</taxon>
        <taxon>Laurasiatheria</taxon>
        <taxon>Artiodactyla</taxon>
        <taxon>Suina</taxon>
        <taxon>Suidae</taxon>
        <taxon>Sus</taxon>
    </lineage>
</organism>
<evidence type="ECO:0000256" key="1">
    <source>
        <dbReference type="SAM" id="Phobius"/>
    </source>
</evidence>
<dbReference type="Ensembl" id="ENSSSCT00025044315.1">
    <property type="protein sequence ID" value="ENSSSCP00025018868.1"/>
    <property type="gene ID" value="ENSSSCG00025032598.1"/>
</dbReference>
<keyword evidence="1" id="KW-1133">Transmembrane helix</keyword>
<feature type="transmembrane region" description="Helical" evidence="1">
    <location>
        <begin position="7"/>
        <end position="29"/>
    </location>
</feature>
<sequence>MYPATLLNLFISLSSFCMKSFGFSIYSIRSSAQSDNFTSPLTIWTPFISFVCLIIAVARTSNAMLNKSSKSVILRLVPDLSRKAFSFSLLNDSILTFNFTLGEHALIKGRSSWVILLHTFLTPVFHF</sequence>
<name>A0A8D0RXR9_PIG</name>
<keyword evidence="1" id="KW-0472">Membrane</keyword>
<keyword evidence="1" id="KW-0812">Transmembrane</keyword>
<evidence type="ECO:0000313" key="3">
    <source>
        <dbReference type="Proteomes" id="UP000694727"/>
    </source>
</evidence>
<dbReference type="Proteomes" id="UP000694727">
    <property type="component" value="Unplaced"/>
</dbReference>
<dbReference type="AlphaFoldDB" id="A0A8D0RXR9"/>
<protein>
    <submittedName>
        <fullName evidence="2">Uncharacterized protein</fullName>
    </submittedName>
</protein>
<evidence type="ECO:0000313" key="2">
    <source>
        <dbReference type="Ensembl" id="ENSSSCP00025018868.1"/>
    </source>
</evidence>
<feature type="transmembrane region" description="Helical" evidence="1">
    <location>
        <begin position="41"/>
        <end position="58"/>
    </location>
</feature>
<proteinExistence type="predicted"/>